<evidence type="ECO:0000313" key="1">
    <source>
        <dbReference type="EMBL" id="MDQ0216390.1"/>
    </source>
</evidence>
<accession>A0AAJ1WK55</accession>
<dbReference type="GO" id="GO:0003677">
    <property type="term" value="F:DNA binding"/>
    <property type="evidence" value="ECO:0007669"/>
    <property type="project" value="UniProtKB-KW"/>
</dbReference>
<dbReference type="AlphaFoldDB" id="A0AAJ1WK55"/>
<comment type="caution">
    <text evidence="1">The sequence shown here is derived from an EMBL/GenBank/DDBJ whole genome shotgun (WGS) entry which is preliminary data.</text>
</comment>
<reference evidence="1" key="1">
    <citation type="submission" date="2023-07" db="EMBL/GenBank/DDBJ databases">
        <title>Genomic Encyclopedia of Type Strains, Phase IV (KMG-IV): sequencing the most valuable type-strain genomes for metagenomic binning, comparative biology and taxonomic classification.</title>
        <authorList>
            <person name="Goeker M."/>
        </authorList>
    </citation>
    <scope>NUCLEOTIDE SEQUENCE</scope>
    <source>
        <strain evidence="1">DSM 23947</strain>
    </source>
</reference>
<keyword evidence="2" id="KW-1185">Reference proteome</keyword>
<sequence>MNFCLIPRDDEMEFQILLTDDKTKYKQIYEQIRQAILEKSY</sequence>
<dbReference type="RefSeq" id="WP_307258405.1">
    <property type="nucleotide sequence ID" value="NZ_JAUSUC010000047.1"/>
</dbReference>
<protein>
    <submittedName>
        <fullName evidence="1">DNA-binding GntR family transcriptional regulator</fullName>
    </submittedName>
</protein>
<evidence type="ECO:0000313" key="2">
    <source>
        <dbReference type="Proteomes" id="UP001237207"/>
    </source>
</evidence>
<gene>
    <name evidence="1" type="ORF">J2S13_002848</name>
</gene>
<organism evidence="1 2">
    <name type="scientific">Oikeobacillus pervagus</name>
    <dbReference type="NCBI Taxonomy" id="1325931"/>
    <lineage>
        <taxon>Bacteria</taxon>
        <taxon>Bacillati</taxon>
        <taxon>Bacillota</taxon>
        <taxon>Bacilli</taxon>
        <taxon>Bacillales</taxon>
        <taxon>Bacillaceae</taxon>
        <taxon>Oikeobacillus</taxon>
    </lineage>
</organism>
<name>A0AAJ1WK55_9BACI</name>
<proteinExistence type="predicted"/>
<dbReference type="Proteomes" id="UP001237207">
    <property type="component" value="Unassembled WGS sequence"/>
</dbReference>
<keyword evidence="1" id="KW-0238">DNA-binding</keyword>
<dbReference type="EMBL" id="JAUSUC010000047">
    <property type="protein sequence ID" value="MDQ0216390.1"/>
    <property type="molecule type" value="Genomic_DNA"/>
</dbReference>